<dbReference type="STRING" id="84029.CROST_42460"/>
<dbReference type="KEGG" id="crw:CROST_014960"/>
<dbReference type="RefSeq" id="WP_077835757.1">
    <property type="nucleotide sequence ID" value="NZ_CP096983.1"/>
</dbReference>
<keyword evidence="2" id="KW-1185">Reference proteome</keyword>
<dbReference type="InterPro" id="IPR024623">
    <property type="entry name" value="YtxH"/>
</dbReference>
<evidence type="ECO:0000313" key="1">
    <source>
        <dbReference type="EMBL" id="URZ10786.1"/>
    </source>
</evidence>
<dbReference type="AlphaFoldDB" id="A0A1S8LQB2"/>
<dbReference type="Proteomes" id="UP000190951">
    <property type="component" value="Chromosome"/>
</dbReference>
<dbReference type="Pfam" id="PF12732">
    <property type="entry name" value="YtxH"/>
    <property type="match status" value="1"/>
</dbReference>
<sequence>MKSFKGITTGAVIGAVTGMIIAPQLSKNAKKKIRKSGRMIRDTAEDLMDSMKMWSK</sequence>
<dbReference type="EMBL" id="CP096983">
    <property type="protein sequence ID" value="URZ10786.1"/>
    <property type="molecule type" value="Genomic_DNA"/>
</dbReference>
<protein>
    <submittedName>
        <fullName evidence="1">Uncharacterized protein</fullName>
    </submittedName>
</protein>
<reference evidence="1 2" key="1">
    <citation type="submission" date="2022-04" db="EMBL/GenBank/DDBJ databases">
        <title>Genome sequence of C. roseum typestrain.</title>
        <authorList>
            <person name="Poehlein A."/>
            <person name="Schoch T."/>
            <person name="Duerre P."/>
            <person name="Daniel R."/>
        </authorList>
    </citation>
    <scope>NUCLEOTIDE SEQUENCE [LARGE SCALE GENOMIC DNA]</scope>
    <source>
        <strain evidence="1 2">DSM 7320</strain>
    </source>
</reference>
<organism evidence="1 2">
    <name type="scientific">Clostridium felsineum</name>
    <dbReference type="NCBI Taxonomy" id="36839"/>
    <lineage>
        <taxon>Bacteria</taxon>
        <taxon>Bacillati</taxon>
        <taxon>Bacillota</taxon>
        <taxon>Clostridia</taxon>
        <taxon>Eubacteriales</taxon>
        <taxon>Clostridiaceae</taxon>
        <taxon>Clostridium</taxon>
    </lineage>
</organism>
<name>A0A1S8LQB2_9CLOT</name>
<proteinExistence type="predicted"/>
<accession>A0A1S8LQB2</accession>
<evidence type="ECO:0000313" key="2">
    <source>
        <dbReference type="Proteomes" id="UP000190951"/>
    </source>
</evidence>
<gene>
    <name evidence="1" type="ORF">CROST_014960</name>
</gene>